<evidence type="ECO:0000256" key="4">
    <source>
        <dbReference type="ARBA" id="ARBA00023136"/>
    </source>
</evidence>
<feature type="transmembrane region" description="Helical" evidence="5">
    <location>
        <begin position="73"/>
        <end position="93"/>
    </location>
</feature>
<feature type="transmembrane region" description="Helical" evidence="5">
    <location>
        <begin position="216"/>
        <end position="236"/>
    </location>
</feature>
<dbReference type="CDD" id="cd09325">
    <property type="entry name" value="TDT_C4-dicarb_trans"/>
    <property type="match status" value="1"/>
</dbReference>
<dbReference type="GO" id="GO:0046583">
    <property type="term" value="F:monoatomic cation efflux transmembrane transporter activity"/>
    <property type="evidence" value="ECO:0007669"/>
    <property type="project" value="TreeGrafter"/>
</dbReference>
<feature type="transmembrane region" description="Helical" evidence="5">
    <location>
        <begin position="99"/>
        <end position="117"/>
    </location>
</feature>
<evidence type="ECO:0000256" key="5">
    <source>
        <dbReference type="SAM" id="Phobius"/>
    </source>
</evidence>
<evidence type="ECO:0000256" key="2">
    <source>
        <dbReference type="ARBA" id="ARBA00022692"/>
    </source>
</evidence>
<dbReference type="InterPro" id="IPR004695">
    <property type="entry name" value="SLAC1/Mae1/Ssu1/TehA"/>
</dbReference>
<organism evidence="6 7">
    <name type="scientific">Oceanimonas pelagia</name>
    <dbReference type="NCBI Taxonomy" id="3028314"/>
    <lineage>
        <taxon>Bacteria</taxon>
        <taxon>Pseudomonadati</taxon>
        <taxon>Pseudomonadota</taxon>
        <taxon>Gammaproteobacteria</taxon>
        <taxon>Aeromonadales</taxon>
        <taxon>Aeromonadaceae</taxon>
        <taxon>Oceanimonas</taxon>
    </lineage>
</organism>
<feature type="transmembrane region" description="Helical" evidence="5">
    <location>
        <begin position="129"/>
        <end position="147"/>
    </location>
</feature>
<dbReference type="RefSeq" id="WP_306761739.1">
    <property type="nucleotide sequence ID" value="NZ_CP118224.1"/>
</dbReference>
<evidence type="ECO:0000313" key="7">
    <source>
        <dbReference type="Proteomes" id="UP001223802"/>
    </source>
</evidence>
<reference evidence="6 7" key="1">
    <citation type="submission" date="2023-02" db="EMBL/GenBank/DDBJ databases">
        <title>Complete genome sequence of a novel bacterium Oceanimonas sp. NTOU-MSR1 isolated from marine coast sediment.</title>
        <authorList>
            <person name="Yang H.-T."/>
            <person name="Chen Y.-L."/>
            <person name="Ho Y.-N."/>
        </authorList>
    </citation>
    <scope>NUCLEOTIDE SEQUENCE [LARGE SCALE GENOMIC DNA]</scope>
    <source>
        <strain evidence="6 7">NTOU-MSR1</strain>
    </source>
</reference>
<dbReference type="PANTHER" id="PTHR37955:SF1">
    <property type="entry name" value="DEP DOMAIN-CONTAINING PROTEIN"/>
    <property type="match status" value="1"/>
</dbReference>
<name>A0AA50Q7F3_9GAMM</name>
<keyword evidence="2 5" id="KW-0812">Transmembrane</keyword>
<evidence type="ECO:0000313" key="6">
    <source>
        <dbReference type="EMBL" id="WMC10495.1"/>
    </source>
</evidence>
<feature type="transmembrane region" description="Helical" evidence="5">
    <location>
        <begin position="248"/>
        <end position="272"/>
    </location>
</feature>
<gene>
    <name evidence="6" type="ORF">PU634_15670</name>
</gene>
<dbReference type="Proteomes" id="UP001223802">
    <property type="component" value="Chromosome"/>
</dbReference>
<feature type="transmembrane region" description="Helical" evidence="5">
    <location>
        <begin position="39"/>
        <end position="61"/>
    </location>
</feature>
<evidence type="ECO:0000256" key="3">
    <source>
        <dbReference type="ARBA" id="ARBA00022989"/>
    </source>
</evidence>
<dbReference type="PANTHER" id="PTHR37955">
    <property type="entry name" value="TELLURITE RESISTANCE PROTEIN TEHA"/>
    <property type="match status" value="1"/>
</dbReference>
<dbReference type="AlphaFoldDB" id="A0AA50Q7F3"/>
<dbReference type="EMBL" id="CP118224">
    <property type="protein sequence ID" value="WMC10495.1"/>
    <property type="molecule type" value="Genomic_DNA"/>
</dbReference>
<dbReference type="InterPro" id="IPR052951">
    <property type="entry name" value="Tellurite_res_ion_channel"/>
</dbReference>
<dbReference type="Gene3D" id="1.50.10.150">
    <property type="entry name" value="Voltage-dependent anion channel"/>
    <property type="match status" value="1"/>
</dbReference>
<feature type="transmembrane region" description="Helical" evidence="5">
    <location>
        <begin position="192"/>
        <end position="210"/>
    </location>
</feature>
<keyword evidence="4 5" id="KW-0472">Membrane</keyword>
<proteinExistence type="predicted"/>
<dbReference type="InterPro" id="IPR038665">
    <property type="entry name" value="Voltage-dep_anion_channel_sf"/>
</dbReference>
<protein>
    <submittedName>
        <fullName evidence="6">TDT family transporter</fullName>
    </submittedName>
</protein>
<evidence type="ECO:0000256" key="1">
    <source>
        <dbReference type="ARBA" id="ARBA00004141"/>
    </source>
</evidence>
<dbReference type="KEGG" id="ope:PU634_15670"/>
<feature type="transmembrane region" description="Helical" evidence="5">
    <location>
        <begin position="284"/>
        <end position="306"/>
    </location>
</feature>
<accession>A0AA50Q7F3</accession>
<dbReference type="GO" id="GO:0005886">
    <property type="term" value="C:plasma membrane"/>
    <property type="evidence" value="ECO:0007669"/>
    <property type="project" value="TreeGrafter"/>
</dbReference>
<keyword evidence="7" id="KW-1185">Reference proteome</keyword>
<keyword evidence="3 5" id="KW-1133">Transmembrane helix</keyword>
<feature type="transmembrane region" description="Helical" evidence="5">
    <location>
        <begin position="159"/>
        <end position="180"/>
    </location>
</feature>
<comment type="subcellular location">
    <subcellularLocation>
        <location evidence="1">Membrane</location>
        <topology evidence="1">Multi-pass membrane protein</topology>
    </subcellularLocation>
</comment>
<dbReference type="Pfam" id="PF03595">
    <property type="entry name" value="SLAC1"/>
    <property type="match status" value="1"/>
</dbReference>
<sequence>MLNTTRHRLAAAPTPMAGLALGIASLGWCWENTGLFAGLAQSLGAAIAAVLLLILAAKFVLHPRRLAEDLAHPVVGSVVPTFAMATMVVSASLDGTARDLLWLLATGLHGVFLLAFARHRLQAFRLHHMVPSWFVPPVGIIVAAVASPGGELAPLAQGLMWFGLGCYGLLLPPMLYRLIFCDQVPDAAKPTIAILAAPASLSLAGYLTVITQPDPLLVAVLLGIAVLMTALIYLALLHLLRLPFSPGYAAFTFPLVIGATALFKVAALASGLGLDGTLLARLEGLAQLELVVATLMVSYVALRYALRFTALGRLRVPGRQPAQ</sequence>